<evidence type="ECO:0000313" key="7">
    <source>
        <dbReference type="Proteomes" id="UP000054248"/>
    </source>
</evidence>
<dbReference type="InterPro" id="IPR000719">
    <property type="entry name" value="Prot_kinase_dom"/>
</dbReference>
<proteinExistence type="predicted"/>
<dbReference type="Proteomes" id="UP000054248">
    <property type="component" value="Unassembled WGS sequence"/>
</dbReference>
<reference evidence="7" key="2">
    <citation type="submission" date="2015-01" db="EMBL/GenBank/DDBJ databases">
        <title>Evolutionary Origins and Diversification of the Mycorrhizal Mutualists.</title>
        <authorList>
            <consortium name="DOE Joint Genome Institute"/>
            <consortium name="Mycorrhizal Genomics Consortium"/>
            <person name="Kohler A."/>
            <person name="Kuo A."/>
            <person name="Nagy L.G."/>
            <person name="Floudas D."/>
            <person name="Copeland A."/>
            <person name="Barry K.W."/>
            <person name="Cichocki N."/>
            <person name="Veneault-Fourrey C."/>
            <person name="LaButti K."/>
            <person name="Lindquist E.A."/>
            <person name="Lipzen A."/>
            <person name="Lundell T."/>
            <person name="Morin E."/>
            <person name="Murat C."/>
            <person name="Riley R."/>
            <person name="Ohm R."/>
            <person name="Sun H."/>
            <person name="Tunlid A."/>
            <person name="Henrissat B."/>
            <person name="Grigoriev I.V."/>
            <person name="Hibbett D.S."/>
            <person name="Martin F."/>
        </authorList>
    </citation>
    <scope>NUCLEOTIDE SEQUENCE [LARGE SCALE GENOMIC DNA]</scope>
    <source>
        <strain evidence="7">MUT 4182</strain>
    </source>
</reference>
<dbReference type="SMART" id="SM00220">
    <property type="entry name" value="S_TKc"/>
    <property type="match status" value="1"/>
</dbReference>
<accession>A0A0C3QGG3</accession>
<dbReference type="Gene3D" id="1.10.510.10">
    <property type="entry name" value="Transferase(Phosphotransferase) domain 1"/>
    <property type="match status" value="1"/>
</dbReference>
<dbReference type="AlphaFoldDB" id="A0A0C3QGG3"/>
<keyword evidence="7" id="KW-1185">Reference proteome</keyword>
<keyword evidence="4" id="KW-0067">ATP-binding</keyword>
<dbReference type="PANTHER" id="PTHR44329">
    <property type="entry name" value="SERINE/THREONINE-PROTEIN KINASE TNNI3K-RELATED"/>
    <property type="match status" value="1"/>
</dbReference>
<dbReference type="GO" id="GO:0004674">
    <property type="term" value="F:protein serine/threonine kinase activity"/>
    <property type="evidence" value="ECO:0007669"/>
    <property type="project" value="TreeGrafter"/>
</dbReference>
<dbReference type="InterPro" id="IPR011009">
    <property type="entry name" value="Kinase-like_dom_sf"/>
</dbReference>
<keyword evidence="1" id="KW-0808">Transferase</keyword>
<dbReference type="Pfam" id="PF00069">
    <property type="entry name" value="Pkinase"/>
    <property type="match status" value="1"/>
</dbReference>
<evidence type="ECO:0000259" key="5">
    <source>
        <dbReference type="PROSITE" id="PS50011"/>
    </source>
</evidence>
<evidence type="ECO:0000256" key="1">
    <source>
        <dbReference type="ARBA" id="ARBA00022679"/>
    </source>
</evidence>
<dbReference type="PROSITE" id="PS50011">
    <property type="entry name" value="PROTEIN_KINASE_DOM"/>
    <property type="match status" value="1"/>
</dbReference>
<organism evidence="6 7">
    <name type="scientific">Tulasnella calospora MUT 4182</name>
    <dbReference type="NCBI Taxonomy" id="1051891"/>
    <lineage>
        <taxon>Eukaryota</taxon>
        <taxon>Fungi</taxon>
        <taxon>Dikarya</taxon>
        <taxon>Basidiomycota</taxon>
        <taxon>Agaricomycotina</taxon>
        <taxon>Agaricomycetes</taxon>
        <taxon>Cantharellales</taxon>
        <taxon>Tulasnellaceae</taxon>
        <taxon>Tulasnella</taxon>
    </lineage>
</organism>
<keyword evidence="3" id="KW-0418">Kinase</keyword>
<name>A0A0C3QGG3_9AGAM</name>
<feature type="domain" description="Protein kinase" evidence="5">
    <location>
        <begin position="1"/>
        <end position="198"/>
    </location>
</feature>
<dbReference type="OrthoDB" id="4062651at2759"/>
<protein>
    <recommendedName>
        <fullName evidence="5">Protein kinase domain-containing protein</fullName>
    </recommendedName>
</protein>
<dbReference type="STRING" id="1051891.A0A0C3QGG3"/>
<dbReference type="EMBL" id="KN823043">
    <property type="protein sequence ID" value="KIO25406.1"/>
    <property type="molecule type" value="Genomic_DNA"/>
</dbReference>
<evidence type="ECO:0000256" key="3">
    <source>
        <dbReference type="ARBA" id="ARBA00022777"/>
    </source>
</evidence>
<dbReference type="SUPFAM" id="SSF56112">
    <property type="entry name" value="Protein kinase-like (PK-like)"/>
    <property type="match status" value="1"/>
</dbReference>
<dbReference type="PROSITE" id="PS00108">
    <property type="entry name" value="PROTEIN_KINASE_ST"/>
    <property type="match status" value="1"/>
</dbReference>
<evidence type="ECO:0000313" key="6">
    <source>
        <dbReference type="EMBL" id="KIO25406.1"/>
    </source>
</evidence>
<evidence type="ECO:0000256" key="4">
    <source>
        <dbReference type="ARBA" id="ARBA00022840"/>
    </source>
</evidence>
<dbReference type="InterPro" id="IPR008271">
    <property type="entry name" value="Ser/Thr_kinase_AS"/>
</dbReference>
<evidence type="ECO:0000256" key="2">
    <source>
        <dbReference type="ARBA" id="ARBA00022741"/>
    </source>
</evidence>
<dbReference type="PANTHER" id="PTHR44329:SF288">
    <property type="entry name" value="MITOGEN-ACTIVATED PROTEIN KINASE KINASE KINASE 20"/>
    <property type="match status" value="1"/>
</dbReference>
<dbReference type="GO" id="GO:0005524">
    <property type="term" value="F:ATP binding"/>
    <property type="evidence" value="ECO:0007669"/>
    <property type="project" value="UniProtKB-KW"/>
</dbReference>
<gene>
    <name evidence="6" type="ORF">M407DRAFT_25310</name>
</gene>
<dbReference type="HOGENOM" id="CLU_000288_7_18_1"/>
<keyword evidence="2" id="KW-0547">Nucleotide-binding</keyword>
<sequence length="198" mass="21724">MDKASSTARDVAVKRLKTVGTRGERIRLAKRLARELNVWAKIRHPNVVELIGYYLDDKYESPLLISALMPNGNVLEYIKRFKPDLEQRVAGITAGLACLHNFDPPVCYADLKPANVLINLHMNAVLCDFGLASFVRGSETSPGLVTSTSIKGTARYTSSELLLGTEGCKHGLESDIWAWACTVFQVLTGSFPYPNAPG</sequence>
<reference evidence="6 7" key="1">
    <citation type="submission" date="2014-04" db="EMBL/GenBank/DDBJ databases">
        <authorList>
            <consortium name="DOE Joint Genome Institute"/>
            <person name="Kuo A."/>
            <person name="Girlanda M."/>
            <person name="Perotto S."/>
            <person name="Kohler A."/>
            <person name="Nagy L.G."/>
            <person name="Floudas D."/>
            <person name="Copeland A."/>
            <person name="Barry K.W."/>
            <person name="Cichocki N."/>
            <person name="Veneault-Fourrey C."/>
            <person name="LaButti K."/>
            <person name="Lindquist E.A."/>
            <person name="Lipzen A."/>
            <person name="Lundell T."/>
            <person name="Morin E."/>
            <person name="Murat C."/>
            <person name="Sun H."/>
            <person name="Tunlid A."/>
            <person name="Henrissat B."/>
            <person name="Grigoriev I.V."/>
            <person name="Hibbett D.S."/>
            <person name="Martin F."/>
            <person name="Nordberg H.P."/>
            <person name="Cantor M.N."/>
            <person name="Hua S.X."/>
        </authorList>
    </citation>
    <scope>NUCLEOTIDE SEQUENCE [LARGE SCALE GENOMIC DNA]</scope>
    <source>
        <strain evidence="6 7">MUT 4182</strain>
    </source>
</reference>
<dbReference type="InterPro" id="IPR051681">
    <property type="entry name" value="Ser/Thr_Kinases-Pseudokinases"/>
</dbReference>